<feature type="region of interest" description="Disordered" evidence="17">
    <location>
        <begin position="1"/>
        <end position="283"/>
    </location>
</feature>
<feature type="compositionally biased region" description="Polar residues" evidence="17">
    <location>
        <begin position="253"/>
        <end position="263"/>
    </location>
</feature>
<dbReference type="GO" id="GO:0007165">
    <property type="term" value="P:signal transduction"/>
    <property type="evidence" value="ECO:0007669"/>
    <property type="project" value="InterPro"/>
</dbReference>
<dbReference type="InterPro" id="IPR029436">
    <property type="entry name" value="AGL_euk_N"/>
</dbReference>
<evidence type="ECO:0000256" key="10">
    <source>
        <dbReference type="ARBA" id="ARBA00022679"/>
    </source>
</evidence>
<dbReference type="EMBL" id="QGDH01000181">
    <property type="protein sequence ID" value="RAR03436.1"/>
    <property type="molecule type" value="Genomic_DNA"/>
</dbReference>
<dbReference type="InterPro" id="IPR032790">
    <property type="entry name" value="GDE_C"/>
</dbReference>
<evidence type="ECO:0000313" key="20">
    <source>
        <dbReference type="Proteomes" id="UP000249619"/>
    </source>
</evidence>
<evidence type="ECO:0000256" key="6">
    <source>
        <dbReference type="ARBA" id="ARBA00012778"/>
    </source>
</evidence>
<feature type="compositionally biased region" description="Low complexity" evidence="17">
    <location>
        <begin position="584"/>
        <end position="599"/>
    </location>
</feature>
<dbReference type="Pfam" id="PF06202">
    <property type="entry name" value="GDE_C"/>
    <property type="match status" value="1"/>
</dbReference>
<proteinExistence type="inferred from homology"/>
<dbReference type="GO" id="GO:0004134">
    <property type="term" value="F:4-alpha-glucanotransferase activity"/>
    <property type="evidence" value="ECO:0007669"/>
    <property type="project" value="UniProtKB-EC"/>
</dbReference>
<feature type="compositionally biased region" description="Polar residues" evidence="17">
    <location>
        <begin position="606"/>
        <end position="624"/>
    </location>
</feature>
<gene>
    <name evidence="19" type="ORF">DDE83_008222</name>
</gene>
<evidence type="ECO:0000256" key="15">
    <source>
        <dbReference type="ARBA" id="ARBA00025780"/>
    </source>
</evidence>
<dbReference type="EC" id="2.4.1.25" evidence="5"/>
<feature type="compositionally biased region" description="Low complexity" evidence="17">
    <location>
        <begin position="70"/>
        <end position="85"/>
    </location>
</feature>
<evidence type="ECO:0000256" key="8">
    <source>
        <dbReference type="ARBA" id="ARBA00022490"/>
    </source>
</evidence>
<evidence type="ECO:0000256" key="11">
    <source>
        <dbReference type="ARBA" id="ARBA00022801"/>
    </source>
</evidence>
<feature type="compositionally biased region" description="Low complexity" evidence="17">
    <location>
        <begin position="548"/>
        <end position="562"/>
    </location>
</feature>
<keyword evidence="9 19" id="KW-0328">Glycosyltransferase</keyword>
<comment type="subcellular location">
    <subcellularLocation>
        <location evidence="4">Cytoplasm</location>
    </subcellularLocation>
</comment>
<evidence type="ECO:0000256" key="1">
    <source>
        <dbReference type="ARBA" id="ARBA00000439"/>
    </source>
</evidence>
<protein>
    <recommendedName>
        <fullName evidence="7">Glycogen debranching enzyme</fullName>
        <ecNumber evidence="5">2.4.1.25</ecNumber>
        <ecNumber evidence="6">3.2.1.33</ecNumber>
    </recommendedName>
    <alternativeName>
        <fullName evidence="16">Glycogen debrancher</fullName>
    </alternativeName>
</protein>
<dbReference type="InterPro" id="IPR012341">
    <property type="entry name" value="6hp_glycosidase-like_sf"/>
</dbReference>
<comment type="similarity">
    <text evidence="15">Belongs to the glycogen debranching enzyme family.</text>
</comment>
<evidence type="ECO:0000256" key="5">
    <source>
        <dbReference type="ARBA" id="ARBA00012560"/>
    </source>
</evidence>
<dbReference type="STRING" id="183478.A0A364MTW1"/>
<feature type="compositionally biased region" description="Basic and acidic residues" evidence="17">
    <location>
        <begin position="227"/>
        <end position="252"/>
    </location>
</feature>
<dbReference type="SUPFAM" id="SSF48208">
    <property type="entry name" value="Six-hairpin glycosidases"/>
    <property type="match status" value="1"/>
</dbReference>
<keyword evidence="10 19" id="KW-0808">Transferase</keyword>
<dbReference type="Gene3D" id="1.10.555.10">
    <property type="entry name" value="Rho GTPase activation protein"/>
    <property type="match status" value="1"/>
</dbReference>
<accession>A0A364MTW1</accession>
<evidence type="ECO:0000256" key="12">
    <source>
        <dbReference type="ARBA" id="ARBA00023056"/>
    </source>
</evidence>
<reference evidence="20" key="1">
    <citation type="submission" date="2018-05" db="EMBL/GenBank/DDBJ databases">
        <title>Draft genome sequence of Stemphylium lycopersici strain CIDEFI 213.</title>
        <authorList>
            <person name="Medina R."/>
            <person name="Franco M.E.E."/>
            <person name="Lucentini C.G."/>
            <person name="Saparrat M.C.N."/>
            <person name="Balatti P.A."/>
        </authorList>
    </citation>
    <scope>NUCLEOTIDE SEQUENCE [LARGE SCALE GENOMIC DNA]</scope>
    <source>
        <strain evidence="20">CIDEFI 213</strain>
    </source>
</reference>
<dbReference type="PANTHER" id="PTHR10569:SF2">
    <property type="entry name" value="GLYCOGEN DEBRANCHING ENZYME"/>
    <property type="match status" value="1"/>
</dbReference>
<sequence length="2262" mass="254046">MPKSSTLSLAMRGKSKDNVNGPMSPKSPRSPEMPEDLDFATPNAAFHNMPQSPASPKPRKDSKSIFSNFSANKSSSRLNSSQGNSMRQAPEQQPSPSLYSNGRSGASTPDLGRPVRTPNSDDNRSEVVRLDQRTGSGMSNESDPHADSSKRNTIKPKKQGILSRSKSIKEGEASTSRTKLNKAPPGQLSPEIAGLWTTNGDGMPPRTAPMDKGQSWRQMGMGKMRTHSADRQDGSKQIPRDDDGGSRRDKSEQLSLASNSFNESKGHGFISKLGSGARNMGEKMDSARKGVFGKLGRSSSNHESQTPITNEPYVCKIIHKPLIEQTRLTRISTRLEQSRDKTEFWMPALPWRCIDYLNMRGCEEEGLYRVPGSAQQVRYYERKFDESTFTESTVMTATDNLADRDIDLISDPNLNDPNVIGSLFKNWLRQLPDEIFPKAIQAAIQQECQGAKTTPQMLKDELSKLPPFNYYLLFAITCHISLLHSCSEFNKMNYNNLCICFQPAIKIDAFCFQFLILDWRNCWQGCWTEKDFLTDEINFLNSIEIESQQQQHQQQHQHQQQQQPPPPPPPPPQQHMPSRNGPPQSAGKSKGGYSSSQTSHQKPAATRSQSTDQIKSVSRGLSSERSGRATPPNPPLVLPEPSSNPVLRMRGGGYSEREISPERVISSSDSREGVPHKRAPRAPPSVSTEASSIDLDENATPTQANHSRGPSESTQFRLDLRDPPGSSDRKVVYLLPLTDNGSPDVAGTYIYLPPPTDPAYSVCFQIQGTSSICREGSLWVNIPAKGEKFERSNYREYKLQPNFTGMCEIEVPIHEANAFSFYTTYTPLPQWSFTDVASPEPTRTDTFYIDICPSLELKGEHLPVEAVCIFSCLSKFMGNYPTDWDNHLRGISQRGYNMVHFTPLMMRGASNSPYSIYDQLKFDEAIFRSGEKDVADMVDKMHKEFNLLAMTDVVWNHTANNSKWLEDHPESGYNIDTAPHLRPALELDTALLQFGKELKQHGLPTTFNSEADLVKVMQGVQEHVLSKLKLWQFYVVNVERDTKAIMQAWTSGQVNFVDGSFSEAGLRGLDAVRDWPLKRKADWLVEHALRGGDRMGERYRRTMDPNVAAGLLCALFGRYDTRTSNAPDDRAAQGTITAILNEVNLPFYREYDGDQAEIMEQLFNRTKYVRLDAHGPKLGEVNEANPLIETYFTRLPLNETTKKHNPEALALVNNGWVWAADAMRDNAGPKSRAYLRREVIVWGDCVKLRYGSGPEDNPFLWEHMAKYTRLMAKYFQGFRIDNCHSTPIHLAEYMLDQARSVNSNIMVCAELFTGSEEMDYKFCMKLGICALIREAMQAWSTQELSRLVHRHGGVPIGSFETDEVLNAAHATDGADQSKPIIKKIKRSPVHALFMDCTHDNETPAQKRDARDTLPSAALVAMCDCATGSVFGFDEVYPELIELVHEKRLYSSVNSTGEPIKPQAGEGGIGGIRKIINEIHVKMGKEEYNETYIHHDNEYITVHRVNPHTRKGYFLIAHTAFPGYGNGNGGFGKTKLPGTQAKLIGAWNLEVDNSPETRASVAGDKTTLRGLPSKTNDLEGVNIESADDDTTISIPDKFPPGSIAIFETWVPSAEHADGLDKFVTSGARAAFSDVNLTDLNYILYRCEEEERDATDHKDGTYNIPGHGNLVYAGLQGWWSVLRDIINDNNLGHPLCNHLRDGQWALDYCLGRLQKISEKESYANIKGPAKWLEAKFDAIRKVPSYMLPRYFALVIQTAYNAAAERAIELMGENVREGNQFLKSLALVSCQVTGYMNSASLYPEKSVPSMAAGLPHFAYDWARCWGRDITISARGLYMGTGSVLKHGMVPNLLGGGKNPRYNSRDSVWWFLQNIQDYTKIVPNGIELLQDQVKRRFLPYDDTWFAHTDERAYSKSSTVEDVIQEALQRHASGIEFREYDAGPNIDSQMKSEGFNIKIWTDWETGLIFGGNQWNCGTWMDKMGESEKAGNKGVPGTPRDGAPVEIIGMLYSTVRWCADLYTAGKFKYEGVTLEDGKKITYKEWADLIKANFERCFYIPRSAEEDSKYDVNSSIVNRRGVYKDLYRSGKEYEDYQLRPNFPVMMVVAPDLCDPDHALYALQMADRILLGPQGMKTLDPSDLNYRGYYINSEDSTDFHTSKGRNYHQGPEWVWPTGFFLRALLKFDLKRRKTPEERVESYQQVTRRLAGCMKAIQESPWAGLTELTQKDGAFCGDSCPTQSWSASCIIDLFQDAREYEMEGSGEQPPS</sequence>
<feature type="compositionally biased region" description="Polar residues" evidence="17">
    <location>
        <begin position="699"/>
        <end position="716"/>
    </location>
</feature>
<dbReference type="Pfam" id="PF14701">
    <property type="entry name" value="hDGE_amylase"/>
    <property type="match status" value="1"/>
</dbReference>
<comment type="catalytic activity">
    <reaction evidence="1">
        <text>Transfers a segment of a (1-&gt;4)-alpha-D-glucan to a new position in an acceptor, which may be glucose or a (1-&gt;4)-alpha-D-glucan.</text>
        <dbReference type="EC" id="2.4.1.25"/>
    </reaction>
</comment>
<dbReference type="FunFam" id="1.50.10.10:FF:000039">
    <property type="entry name" value="Glycogen debranching enzyme Gdb1, putative"/>
    <property type="match status" value="1"/>
</dbReference>
<dbReference type="CDD" id="cd11327">
    <property type="entry name" value="AmyAc_Glg_debranch_2"/>
    <property type="match status" value="1"/>
</dbReference>
<feature type="domain" description="Rho-GAP" evidence="18">
    <location>
        <begin position="333"/>
        <end position="552"/>
    </location>
</feature>
<evidence type="ECO:0000256" key="16">
    <source>
        <dbReference type="ARBA" id="ARBA00031477"/>
    </source>
</evidence>
<dbReference type="Pfam" id="PF00620">
    <property type="entry name" value="RhoGAP"/>
    <property type="match status" value="1"/>
</dbReference>
<dbReference type="GO" id="GO:0005978">
    <property type="term" value="P:glycogen biosynthetic process"/>
    <property type="evidence" value="ECO:0007669"/>
    <property type="project" value="UniProtKB-KW"/>
</dbReference>
<dbReference type="EC" id="3.2.1.33" evidence="6"/>
<evidence type="ECO:0000256" key="2">
    <source>
        <dbReference type="ARBA" id="ARBA00000927"/>
    </source>
</evidence>
<dbReference type="CDD" id="cd00159">
    <property type="entry name" value="RhoGAP"/>
    <property type="match status" value="1"/>
</dbReference>
<dbReference type="Gene3D" id="3.20.20.80">
    <property type="entry name" value="Glycosidases"/>
    <property type="match status" value="2"/>
</dbReference>
<organism evidence="19 20">
    <name type="scientific">Stemphylium lycopersici</name>
    <name type="common">Tomato gray leaf spot disease fungus</name>
    <name type="synonym">Thyrospora lycopersici</name>
    <dbReference type="NCBI Taxonomy" id="183478"/>
    <lineage>
        <taxon>Eukaryota</taxon>
        <taxon>Fungi</taxon>
        <taxon>Dikarya</taxon>
        <taxon>Ascomycota</taxon>
        <taxon>Pezizomycotina</taxon>
        <taxon>Dothideomycetes</taxon>
        <taxon>Pleosporomycetidae</taxon>
        <taxon>Pleosporales</taxon>
        <taxon>Pleosporineae</taxon>
        <taxon>Pleosporaceae</taxon>
        <taxon>Stemphylium</taxon>
    </lineage>
</organism>
<evidence type="ECO:0000256" key="7">
    <source>
        <dbReference type="ARBA" id="ARBA00020723"/>
    </source>
</evidence>
<evidence type="ECO:0000256" key="3">
    <source>
        <dbReference type="ARBA" id="ARBA00003530"/>
    </source>
</evidence>
<dbReference type="SUPFAM" id="SSF48350">
    <property type="entry name" value="GTPase activation domain, GAP"/>
    <property type="match status" value="1"/>
</dbReference>
<dbReference type="Proteomes" id="UP000249619">
    <property type="component" value="Unassembled WGS sequence"/>
</dbReference>
<feature type="region of interest" description="Disordered" evidence="17">
    <location>
        <begin position="546"/>
        <end position="724"/>
    </location>
</feature>
<evidence type="ECO:0000313" key="19">
    <source>
        <dbReference type="EMBL" id="RAR03436.1"/>
    </source>
</evidence>
<dbReference type="InterPro" id="IPR008928">
    <property type="entry name" value="6-hairpin_glycosidase_sf"/>
</dbReference>
<dbReference type="FunFam" id="3.20.20.80:FF:000333">
    <property type="entry name" value="Glycogen debranching enzyme Gdb1, putative (AFU_orthologue AFUA_1G02140)"/>
    <property type="match status" value="1"/>
</dbReference>
<keyword evidence="8" id="KW-0963">Cytoplasm</keyword>
<dbReference type="GO" id="GO:0005980">
    <property type="term" value="P:glycogen catabolic process"/>
    <property type="evidence" value="ECO:0007669"/>
    <property type="project" value="InterPro"/>
</dbReference>
<dbReference type="FunFam" id="3.20.20.80:FF:000242">
    <property type="entry name" value="Glycogen debranching enzyme Gdb1, putative"/>
    <property type="match status" value="1"/>
</dbReference>
<comment type="caution">
    <text evidence="19">The sequence shown here is derived from an EMBL/GenBank/DDBJ whole genome shotgun (WGS) entry which is preliminary data.</text>
</comment>
<evidence type="ECO:0000256" key="17">
    <source>
        <dbReference type="SAM" id="MobiDB-lite"/>
    </source>
</evidence>
<dbReference type="PANTHER" id="PTHR10569">
    <property type="entry name" value="GLYCOGEN DEBRANCHING ENZYME"/>
    <property type="match status" value="1"/>
</dbReference>
<dbReference type="Pfam" id="PF14699">
    <property type="entry name" value="hGDE_N"/>
    <property type="match status" value="1"/>
</dbReference>
<keyword evidence="13" id="KW-0511">Multifunctional enzyme</keyword>
<keyword evidence="11 19" id="KW-0378">Hydrolase</keyword>
<evidence type="ECO:0000259" key="18">
    <source>
        <dbReference type="PROSITE" id="PS50238"/>
    </source>
</evidence>
<dbReference type="PROSITE" id="PS50238">
    <property type="entry name" value="RHOGAP"/>
    <property type="match status" value="1"/>
</dbReference>
<evidence type="ECO:0000256" key="14">
    <source>
        <dbReference type="ARBA" id="ARBA00023295"/>
    </source>
</evidence>
<feature type="compositionally biased region" description="Pro residues" evidence="17">
    <location>
        <begin position="563"/>
        <end position="574"/>
    </location>
</feature>
<evidence type="ECO:0000256" key="13">
    <source>
        <dbReference type="ARBA" id="ARBA00023268"/>
    </source>
</evidence>
<dbReference type="GO" id="GO:0004135">
    <property type="term" value="F:amylo-alpha-1,6-glucosidase activity"/>
    <property type="evidence" value="ECO:0007669"/>
    <property type="project" value="UniProtKB-EC"/>
</dbReference>
<dbReference type="GO" id="GO:0005737">
    <property type="term" value="C:cytoplasm"/>
    <property type="evidence" value="ECO:0007669"/>
    <property type="project" value="UniProtKB-SubCell"/>
</dbReference>
<dbReference type="InterPro" id="IPR000198">
    <property type="entry name" value="RhoGAP_dom"/>
</dbReference>
<keyword evidence="12" id="KW-0320">Glycogen biosynthesis</keyword>
<evidence type="ECO:0000256" key="4">
    <source>
        <dbReference type="ARBA" id="ARBA00004496"/>
    </source>
</evidence>
<dbReference type="InterPro" id="IPR017853">
    <property type="entry name" value="GH"/>
</dbReference>
<dbReference type="Gene3D" id="1.50.10.10">
    <property type="match status" value="1"/>
</dbReference>
<feature type="compositionally biased region" description="Basic and acidic residues" evidence="17">
    <location>
        <begin position="119"/>
        <end position="132"/>
    </location>
</feature>
<comment type="function">
    <text evidence="3">Multifunctional enzyme acting as 1,4-alpha-D-glucan:1,4-alpha-D-glucan 4-alpha-D-glycosyltransferase and amylo-1,6-glucosidase in glycogen degradation.</text>
</comment>
<dbReference type="InterPro" id="IPR010401">
    <property type="entry name" value="AGL/Gdb1"/>
</dbReference>
<dbReference type="InterPro" id="IPR032788">
    <property type="entry name" value="AGL_central"/>
</dbReference>
<dbReference type="InterPro" id="IPR032792">
    <property type="entry name" value="AGL_glucanoTrfase"/>
</dbReference>
<feature type="compositionally biased region" description="Polar residues" evidence="17">
    <location>
        <begin position="86"/>
        <end position="107"/>
    </location>
</feature>
<dbReference type="SUPFAM" id="SSF51445">
    <property type="entry name" value="(Trans)glycosidases"/>
    <property type="match status" value="1"/>
</dbReference>
<keyword evidence="14 19" id="KW-0326">Glycosidase</keyword>
<dbReference type="SMART" id="SM00324">
    <property type="entry name" value="RhoGAP"/>
    <property type="match status" value="1"/>
</dbReference>
<dbReference type="InterPro" id="IPR008936">
    <property type="entry name" value="Rho_GTPase_activation_prot"/>
</dbReference>
<evidence type="ECO:0000256" key="9">
    <source>
        <dbReference type="ARBA" id="ARBA00022676"/>
    </source>
</evidence>
<keyword evidence="20" id="KW-1185">Reference proteome</keyword>
<name>A0A364MTW1_STELY</name>
<comment type="catalytic activity">
    <reaction evidence="2">
        <text>Hydrolysis of (1-&gt;6)-alpha-D-glucosidic branch linkages in glycogen phosphorylase limit dextrin.</text>
        <dbReference type="EC" id="3.2.1.33"/>
    </reaction>
</comment>
<dbReference type="Pfam" id="PF14702">
    <property type="entry name" value="hGDE_central"/>
    <property type="match status" value="1"/>
</dbReference>